<dbReference type="PANTHER" id="PTHR15741">
    <property type="entry name" value="BASIC HELIX-LOOP-HELIX ZIP TRANSCRIPTION FACTOR"/>
    <property type="match status" value="1"/>
</dbReference>
<keyword evidence="4" id="KW-0804">Transcription</keyword>
<sequence>MMLNKYQNYLQQHQNQHQQSLQQQQQSCGVLASGMTDIAASGDPSTGDYGTHASNISKSERESIHSGQFMVSHFEAEEAQEDDLEEDDEVKMIDPEDPNLAKTEDLVNTCTEVQRFVPRKISYVQETGHIGSAVTSHLEIETSLTKLFKCMNLAYSQKLTSPKWNHFKGIRLRWKDKIRLNNVIWRCWHMQFILKRRTPVCQFASPLDVDIHSNPQAVVLEGKYWKRQTTVIKAEYRKWRKNSKSKTSGCLTYDTKSEFDFLEWSPLNDRMLMIPDDWTNDTLFSSINGPFPFPDPREIARGAGIADFIQPGLGSLQPNIDDIDLTFDELLQPTRLPPVPEEGTDEMLKNVEYNLSAIMGSDQLATNNMVGVGGNTSNALTVSDDLICWT</sequence>
<evidence type="ECO:0000256" key="1">
    <source>
        <dbReference type="ARBA" id="ARBA00004123"/>
    </source>
</evidence>
<keyword evidence="2" id="KW-0805">Transcription regulation</keyword>
<dbReference type="OrthoDB" id="6022628at2759"/>
<dbReference type="InterPro" id="IPR052207">
    <property type="entry name" value="Max-like/E-box_TFs"/>
</dbReference>
<dbReference type="PANTHER" id="PTHR15741:SF37">
    <property type="entry name" value="LD38259P"/>
    <property type="match status" value="1"/>
</dbReference>
<evidence type="ECO:0000256" key="2">
    <source>
        <dbReference type="ARBA" id="ARBA00023015"/>
    </source>
</evidence>
<dbReference type="AlphaFoldDB" id="W8C5H9"/>
<dbReference type="GO" id="GO:0000981">
    <property type="term" value="F:DNA-binding transcription factor activity, RNA polymerase II-specific"/>
    <property type="evidence" value="ECO:0007669"/>
    <property type="project" value="TreeGrafter"/>
</dbReference>
<evidence type="ECO:0000313" key="6">
    <source>
        <dbReference type="EMBL" id="JAB97529.1"/>
    </source>
</evidence>
<evidence type="ECO:0000256" key="5">
    <source>
        <dbReference type="ARBA" id="ARBA00023242"/>
    </source>
</evidence>
<dbReference type="CDD" id="cd21739">
    <property type="entry name" value="NES2-NLS_ChREBP-like"/>
    <property type="match status" value="1"/>
</dbReference>
<dbReference type="GO" id="GO:0000978">
    <property type="term" value="F:RNA polymerase II cis-regulatory region sequence-specific DNA binding"/>
    <property type="evidence" value="ECO:0007669"/>
    <property type="project" value="TreeGrafter"/>
</dbReference>
<reference evidence="6" key="2">
    <citation type="journal article" date="2014" name="BMC Genomics">
        <title>A genomic perspective to assessing quality of mass-reared SIT flies used in Mediterranean fruit fly (Ceratitis capitata) eradication in California.</title>
        <authorList>
            <person name="Calla B."/>
            <person name="Hall B."/>
            <person name="Hou S."/>
            <person name="Geib S.M."/>
        </authorList>
    </citation>
    <scope>NUCLEOTIDE SEQUENCE</scope>
</reference>
<keyword evidence="3" id="KW-0238">DNA-binding</keyword>
<comment type="subcellular location">
    <subcellularLocation>
        <location evidence="1">Nucleus</location>
    </subcellularLocation>
</comment>
<keyword evidence="5" id="KW-0539">Nucleus</keyword>
<evidence type="ECO:0000256" key="4">
    <source>
        <dbReference type="ARBA" id="ARBA00023163"/>
    </source>
</evidence>
<gene>
    <name evidence="6" type="primary">MLXIP</name>
</gene>
<proteinExistence type="evidence at transcript level"/>
<name>W8C5H9_CERCA</name>
<reference evidence="6" key="1">
    <citation type="submission" date="2013-07" db="EMBL/GenBank/DDBJ databases">
        <authorList>
            <person name="Geib S."/>
        </authorList>
    </citation>
    <scope>NUCLEOTIDE SEQUENCE</scope>
</reference>
<accession>W8C5H9</accession>
<protein>
    <submittedName>
        <fullName evidence="6">MLX-interacting protein</fullName>
    </submittedName>
</protein>
<dbReference type="GO" id="GO:0005634">
    <property type="term" value="C:nucleus"/>
    <property type="evidence" value="ECO:0007669"/>
    <property type="project" value="UniProtKB-SubCell"/>
</dbReference>
<evidence type="ECO:0000256" key="3">
    <source>
        <dbReference type="ARBA" id="ARBA00023125"/>
    </source>
</evidence>
<dbReference type="EMBL" id="GAMC01009026">
    <property type="protein sequence ID" value="JAB97529.1"/>
    <property type="molecule type" value="mRNA"/>
</dbReference>
<organism evidence="6">
    <name type="scientific">Ceratitis capitata</name>
    <name type="common">Mediterranean fruit fly</name>
    <name type="synonym">Tephritis capitata</name>
    <dbReference type="NCBI Taxonomy" id="7213"/>
    <lineage>
        <taxon>Eukaryota</taxon>
        <taxon>Metazoa</taxon>
        <taxon>Ecdysozoa</taxon>
        <taxon>Arthropoda</taxon>
        <taxon>Hexapoda</taxon>
        <taxon>Insecta</taxon>
        <taxon>Pterygota</taxon>
        <taxon>Neoptera</taxon>
        <taxon>Endopterygota</taxon>
        <taxon>Diptera</taxon>
        <taxon>Brachycera</taxon>
        <taxon>Muscomorpha</taxon>
        <taxon>Tephritoidea</taxon>
        <taxon>Tephritidae</taxon>
        <taxon>Ceratitis</taxon>
        <taxon>Ceratitis</taxon>
    </lineage>
</organism>